<keyword evidence="4" id="KW-1185">Reference proteome</keyword>
<dbReference type="SMART" id="SM00530">
    <property type="entry name" value="HTH_XRE"/>
    <property type="match status" value="1"/>
</dbReference>
<accession>A0ABW4RNU7</accession>
<dbReference type="InterPro" id="IPR001387">
    <property type="entry name" value="Cro/C1-type_HTH"/>
</dbReference>
<sequence length="56" mass="6364">MLDSILIGATIANYRKQQNLTQLELADYMHVIPQAVSKWETGKSLPDLYTMIKLAK</sequence>
<gene>
    <name evidence="3" type="ORF">ACFSC9_19770</name>
</gene>
<dbReference type="RefSeq" id="WP_347323985.1">
    <property type="nucleotide sequence ID" value="NZ_JBCGUH010000002.1"/>
</dbReference>
<dbReference type="CDD" id="cd00093">
    <property type="entry name" value="HTH_XRE"/>
    <property type="match status" value="1"/>
</dbReference>
<evidence type="ECO:0000313" key="3">
    <source>
        <dbReference type="EMBL" id="MFD1887720.1"/>
    </source>
</evidence>
<evidence type="ECO:0000259" key="2">
    <source>
        <dbReference type="PROSITE" id="PS50943"/>
    </source>
</evidence>
<comment type="caution">
    <text evidence="3">The sequence shown here is derived from an EMBL/GenBank/DDBJ whole genome shotgun (WGS) entry which is preliminary data.</text>
</comment>
<dbReference type="EMBL" id="JBHUEH010000032">
    <property type="protein sequence ID" value="MFD1887720.1"/>
    <property type="molecule type" value="Genomic_DNA"/>
</dbReference>
<dbReference type="PANTHER" id="PTHR46558:SF11">
    <property type="entry name" value="HTH-TYPE TRANSCRIPTIONAL REGULATOR XRE"/>
    <property type="match status" value="1"/>
</dbReference>
<dbReference type="PANTHER" id="PTHR46558">
    <property type="entry name" value="TRACRIPTIONAL REGULATORY PROTEIN-RELATED-RELATED"/>
    <property type="match status" value="1"/>
</dbReference>
<protein>
    <submittedName>
        <fullName evidence="3">Helix-turn-helix domain-containing protein</fullName>
    </submittedName>
</protein>
<name>A0ABW4RNU7_9BACL</name>
<dbReference type="Gene3D" id="1.10.260.40">
    <property type="entry name" value="lambda repressor-like DNA-binding domains"/>
    <property type="match status" value="1"/>
</dbReference>
<reference evidence="4" key="1">
    <citation type="journal article" date="2019" name="Int. J. Syst. Evol. Microbiol.">
        <title>The Global Catalogue of Microorganisms (GCM) 10K type strain sequencing project: providing services to taxonomists for standard genome sequencing and annotation.</title>
        <authorList>
            <consortium name="The Broad Institute Genomics Platform"/>
            <consortium name="The Broad Institute Genome Sequencing Center for Infectious Disease"/>
            <person name="Wu L."/>
            <person name="Ma J."/>
        </authorList>
    </citation>
    <scope>NUCLEOTIDE SEQUENCE [LARGE SCALE GENOMIC DNA]</scope>
    <source>
        <strain evidence="4">CCUG 54950</strain>
    </source>
</reference>
<evidence type="ECO:0000256" key="1">
    <source>
        <dbReference type="ARBA" id="ARBA00023125"/>
    </source>
</evidence>
<feature type="domain" description="HTH cro/C1-type" evidence="2">
    <location>
        <begin position="11"/>
        <end position="56"/>
    </location>
</feature>
<organism evidence="3 4">
    <name type="scientific">Paenibacillus wenxiniae</name>
    <dbReference type="NCBI Taxonomy" id="1636843"/>
    <lineage>
        <taxon>Bacteria</taxon>
        <taxon>Bacillati</taxon>
        <taxon>Bacillota</taxon>
        <taxon>Bacilli</taxon>
        <taxon>Bacillales</taxon>
        <taxon>Paenibacillaceae</taxon>
        <taxon>Paenibacillus</taxon>
    </lineage>
</organism>
<keyword evidence="1" id="KW-0238">DNA-binding</keyword>
<proteinExistence type="predicted"/>
<dbReference type="SUPFAM" id="SSF47413">
    <property type="entry name" value="lambda repressor-like DNA-binding domains"/>
    <property type="match status" value="1"/>
</dbReference>
<dbReference type="PROSITE" id="PS50943">
    <property type="entry name" value="HTH_CROC1"/>
    <property type="match status" value="1"/>
</dbReference>
<dbReference type="Pfam" id="PF01381">
    <property type="entry name" value="HTH_3"/>
    <property type="match status" value="1"/>
</dbReference>
<evidence type="ECO:0000313" key="4">
    <source>
        <dbReference type="Proteomes" id="UP001597233"/>
    </source>
</evidence>
<dbReference type="Proteomes" id="UP001597233">
    <property type="component" value="Unassembled WGS sequence"/>
</dbReference>
<dbReference type="InterPro" id="IPR010982">
    <property type="entry name" value="Lambda_DNA-bd_dom_sf"/>
</dbReference>